<evidence type="ECO:0000256" key="3">
    <source>
        <dbReference type="ARBA" id="ARBA00023242"/>
    </source>
</evidence>
<evidence type="ECO:0000256" key="4">
    <source>
        <dbReference type="SAM" id="MobiDB-lite"/>
    </source>
</evidence>
<sequence>MNEPPDVIDAGNQYKIIAEALPLCSSDELPTVPPGERPSLVDAVSSFGLLLVAKAGTLIVKRTSALVDSLSGGDGGVEVWCGGRITHVTHTCDSLSVLVITIWDDDCPHMLLFDTATLIQQGCNARPYLECTNSSSVGSRVLALAVNPTDPACVAYCTSTGDLTVINISSDSVNYNTKNNVGASALGWSAKGKQICVGCMNGMLSLYKPDLTPVRSIPPPTLDVTPAPITALVWFTNTEFFVCYSQNSQTCLVYVNGPKGQQAQYINYEDVCFSMDSEEPLFYHLIFVPQWNQLLVLSSGGIEMATLMKSADGSWSQLSLDEGSRAEMHFINVTQETFPLGMTLDLASKKTFTVKEDVTEGPFPMVVSLSTGGELNFFYLCNKFAGAPDLLAGFTQQAVTGPVRTPQQYRSNIVIPARNPAQTTTSVDARQSSDATSVTFGAMSSAFGGIGSASNTLGTSAASAGFLPGSSVASDFTAVSAPVTGIVAAVGGSTSSAPVFSTGGGLFSDSAAPKNRTSSLFGGSSLFGDKGSSSTPSSSFFGGSSSLFGGTATKSNPPLTSPAPTSAKSTFGGGDPASSFSFAVGASAFSVPASQPSGAPSPSPGLNPAGSKGFFSTPAAVPASQSILSSQPLPATPSTPRLSVTSNTVGISAGSISSSTAGGVSSSTAGGVSSSTAGGVSSSTAGSAASTFAAVTSASVMRPTAATSRASGAVVQQATAGCSNRSVTHEAAILAQCIKEQDLFEAELHDHFAMCEQNQYKGGWQQYDAVQEALQSCSRELDDRQQEVSGVSDSVANLHHEILEFYSAFETVKAAVQQLKDPRCASVSEWRGLDRNSERQLQQLRDQMLYIKRELPYANATLDSLPTTATSSTRQRRAIDDRGGATKVYRAVQLNHTARVSCERQLDQLASKLKKLSVLGGQFPLKPPAKPSGRYGISDASLLVDEDKENLSTDLTAEKQQQLWTFLQRRGNTPVRKSGEAAVTPYTARGVIASKSATPLQPRQLHTPETSLMSLSFGPTKCSTPAGADAASKQQPSAKLNFGSSQSSVLRQPNVVAVGIPGVTVKAEPTVAQVSASPKYEDITPPGTPENGHDGRDLEKNDRPVTSSNPLSALSSLVGKVPPSFNMSEIPQVSHGQLPETPKNSNIGGNFSAFASVKPGLNFNSNSGNESKNVFGTSFLQQPSVGFSSSLSTTSSTTVTTSMPCNVSPASTSIPATSTTALFSANVSGGGNRLGENSESSGFFKLEGGEATLFKSTPVSLTTTASTVASHPSDISSSSNTVMFGGSLFGSNNSKTSLFTSTGAVTSLLKSVSSPSPFGGTLPKNSNHPLLTTGGETSSLTLTPVDPTSQATTAVKTQDFSKLSVSITPVSEVTNPADSASSSSSSADAAASTQLSAVASSAPSFAICSITSSTSKDLTETSSTGIVTASQPSTPKMSGFGATFSTSGSSTLFGALTSMPSTNVSQSGASQPSASSAATSSVFNSTPSVAGSAASALGLSSSSNLPKFTAFPPTSSSSTAGVTSGSLFKPATPSSPTVLNVPQTSFSVSSAHSAFSLQSSTSSAVGIPSSMASLFGATASGGVTITTSTSVLVPSSTSAFGSPLSSVSASGTASNASGVTTAFSSVNSLFKSPETSSSVIATTTGTSAFGAKVTSPTSLFGTPSASVFGAPASSATSLFSAPSSTNSLFGTAISSSNSPFGALPTTSSSIFSSPAPSSSVFGQPPATSSSVFGASASTSGSVFGAPATSSSVFGASASTSGSVFGAPATSSSVFGATASNSGSIFGTPASSAAPLFGSTASSSGSAFGAPASSGSLFGAQASSGGSVFGAPVSSSSVFGTQVSSSGSVFGTNSSSGSVFEAPSSTASVFGAASPSVFGSSSASGSVFGTGSVFGAKPAVSAGSVFGGGGSAFGVGGSVFGGAAPATSSASVFGGAPSVGAFGSASNTGGSVFGGGASFGASSSSVFGGSSSSSGGASSSIFGGGAILSGLGSSTPANPPSKNVFGISSSAVKPQTDLFGGSGGVASPSVFGSASASPLSKPASAFGAAPTFGSPPKFGASPAFGSPPAFGGSVFGGNSAAAGSSGATGGFSSFANATGTATFGGLAASGSNNSAFGSSSNSNSPFASGGSSFTSWR</sequence>
<feature type="region of interest" description="Disordered" evidence="4">
    <location>
        <begin position="1013"/>
        <end position="1046"/>
    </location>
</feature>
<dbReference type="KEGG" id="hazt:108677999"/>
<feature type="region of interest" description="Disordered" evidence="4">
    <location>
        <begin position="1461"/>
        <end position="1481"/>
    </location>
</feature>
<name>A0A8B7P6M2_HYAAZ</name>
<dbReference type="GO" id="GO:0017056">
    <property type="term" value="F:structural constituent of nuclear pore"/>
    <property type="evidence" value="ECO:0007669"/>
    <property type="project" value="TreeGrafter"/>
</dbReference>
<feature type="compositionally biased region" description="Low complexity" evidence="4">
    <location>
        <begin position="1465"/>
        <end position="1481"/>
    </location>
</feature>
<feature type="compositionally biased region" description="Polar residues" evidence="4">
    <location>
        <begin position="1032"/>
        <end position="1046"/>
    </location>
</feature>
<feature type="region of interest" description="Disordered" evidence="4">
    <location>
        <begin position="1416"/>
        <end position="1441"/>
    </location>
</feature>
<comment type="subcellular location">
    <subcellularLocation>
        <location evidence="1">Nucleus</location>
    </subcellularLocation>
</comment>
<evidence type="ECO:0000313" key="5">
    <source>
        <dbReference type="Proteomes" id="UP000694843"/>
    </source>
</evidence>
<dbReference type="GO" id="GO:0008139">
    <property type="term" value="F:nuclear localization sequence binding"/>
    <property type="evidence" value="ECO:0007669"/>
    <property type="project" value="TreeGrafter"/>
</dbReference>
<feature type="compositionally biased region" description="Polar residues" evidence="4">
    <location>
        <begin position="552"/>
        <end position="569"/>
    </location>
</feature>
<evidence type="ECO:0000313" key="6">
    <source>
        <dbReference type="RefSeq" id="XP_018021814.1"/>
    </source>
</evidence>
<dbReference type="GeneID" id="108677999"/>
<keyword evidence="5" id="KW-1185">Reference proteome</keyword>
<dbReference type="PANTHER" id="PTHR23193:SF23">
    <property type="entry name" value="NUCLEAR PORE COMPLEX PROTEIN NUP153"/>
    <property type="match status" value="1"/>
</dbReference>
<feature type="region of interest" description="Disordered" evidence="4">
    <location>
        <begin position="656"/>
        <end position="683"/>
    </location>
</feature>
<dbReference type="OMA" id="RISSICW"/>
<dbReference type="Proteomes" id="UP000694843">
    <property type="component" value="Unplaced"/>
</dbReference>
<reference evidence="6" key="1">
    <citation type="submission" date="2025-08" db="UniProtKB">
        <authorList>
            <consortium name="RefSeq"/>
        </authorList>
    </citation>
    <scope>IDENTIFICATION</scope>
    <source>
        <tissue evidence="6">Whole organism</tissue>
    </source>
</reference>
<feature type="compositionally biased region" description="Polar residues" evidence="4">
    <location>
        <begin position="1416"/>
        <end position="1436"/>
    </location>
</feature>
<feature type="region of interest" description="Disordered" evidence="4">
    <location>
        <begin position="552"/>
        <end position="572"/>
    </location>
</feature>
<dbReference type="GO" id="GO:0006405">
    <property type="term" value="P:RNA export from nucleus"/>
    <property type="evidence" value="ECO:0007669"/>
    <property type="project" value="TreeGrafter"/>
</dbReference>
<organism evidence="5 6">
    <name type="scientific">Hyalella azteca</name>
    <name type="common">Amphipod</name>
    <dbReference type="NCBI Taxonomy" id="294128"/>
    <lineage>
        <taxon>Eukaryota</taxon>
        <taxon>Metazoa</taxon>
        <taxon>Ecdysozoa</taxon>
        <taxon>Arthropoda</taxon>
        <taxon>Crustacea</taxon>
        <taxon>Multicrustacea</taxon>
        <taxon>Malacostraca</taxon>
        <taxon>Eumalacostraca</taxon>
        <taxon>Peracarida</taxon>
        <taxon>Amphipoda</taxon>
        <taxon>Senticaudata</taxon>
        <taxon>Talitrida</taxon>
        <taxon>Talitroidea</taxon>
        <taxon>Hyalellidae</taxon>
        <taxon>Hyalella</taxon>
    </lineage>
</organism>
<proteinExistence type="predicted"/>
<feature type="compositionally biased region" description="Polar residues" evidence="4">
    <location>
        <begin position="1104"/>
        <end position="1115"/>
    </location>
</feature>
<feature type="region of interest" description="Disordered" evidence="4">
    <location>
        <begin position="1128"/>
        <end position="1147"/>
    </location>
</feature>
<keyword evidence="2" id="KW-0813">Transport</keyword>
<dbReference type="GO" id="GO:0005643">
    <property type="term" value="C:nuclear pore"/>
    <property type="evidence" value="ECO:0007669"/>
    <property type="project" value="TreeGrafter"/>
</dbReference>
<evidence type="ECO:0000256" key="2">
    <source>
        <dbReference type="ARBA" id="ARBA00022448"/>
    </source>
</evidence>
<keyword evidence="3" id="KW-0539">Nucleus</keyword>
<feature type="compositionally biased region" description="Basic and acidic residues" evidence="4">
    <location>
        <begin position="1091"/>
        <end position="1103"/>
    </location>
</feature>
<accession>A0A8B7P6M2</accession>
<gene>
    <name evidence="6" type="primary">LOC108677999</name>
</gene>
<dbReference type="RefSeq" id="XP_018021814.1">
    <property type="nucleotide sequence ID" value="XM_018166325.2"/>
</dbReference>
<dbReference type="SUPFAM" id="SSF117289">
    <property type="entry name" value="Nucleoporin domain"/>
    <property type="match status" value="1"/>
</dbReference>
<protein>
    <submittedName>
        <fullName evidence="6">Nuclear pore complex protein Nup214 isoform X1</fullName>
    </submittedName>
</protein>
<dbReference type="PANTHER" id="PTHR23193">
    <property type="entry name" value="NUCLEAR PORE COMPLEX PROTEIN NUP"/>
    <property type="match status" value="1"/>
</dbReference>
<dbReference type="OrthoDB" id="248320at2759"/>
<dbReference type="GO" id="GO:0006606">
    <property type="term" value="P:protein import into nucleus"/>
    <property type="evidence" value="ECO:0007669"/>
    <property type="project" value="TreeGrafter"/>
</dbReference>
<evidence type="ECO:0000256" key="1">
    <source>
        <dbReference type="ARBA" id="ARBA00004123"/>
    </source>
</evidence>
<feature type="region of interest" description="Disordered" evidence="4">
    <location>
        <begin position="2112"/>
        <end position="2136"/>
    </location>
</feature>
<feature type="region of interest" description="Disordered" evidence="4">
    <location>
        <begin position="1314"/>
        <end position="1346"/>
    </location>
</feature>
<feature type="compositionally biased region" description="Low complexity" evidence="4">
    <location>
        <begin position="1330"/>
        <end position="1343"/>
    </location>
</feature>
<feature type="region of interest" description="Disordered" evidence="4">
    <location>
        <begin position="1075"/>
        <end position="1117"/>
    </location>
</feature>
<feature type="region of interest" description="Disordered" evidence="4">
    <location>
        <begin position="591"/>
        <end position="614"/>
    </location>
</feature>
<dbReference type="InterPro" id="IPR026054">
    <property type="entry name" value="Nucleoporin"/>
</dbReference>